<dbReference type="InterPro" id="IPR051567">
    <property type="entry name" value="Unconventional_Myosin_ATPase"/>
</dbReference>
<feature type="region of interest" description="Disordered" evidence="1">
    <location>
        <begin position="164"/>
        <end position="300"/>
    </location>
</feature>
<dbReference type="Pfam" id="PF26570">
    <property type="entry name" value="MYO15"/>
    <property type="match status" value="1"/>
</dbReference>
<dbReference type="InterPro" id="IPR011993">
    <property type="entry name" value="PH-like_dom_sf"/>
</dbReference>
<dbReference type="AlphaFoldDB" id="A0AAN9A505"/>
<sequence>MPSPTQGTVDHNQILLYQQNIQRAFIQSAVAQNLQIQQHLMAQNQALQQLLSQSLPRLGLSSHQIGSQNALGVNLLGMMPGLTGMPGMSGIPMVPGLQLNTGIPLNTAMPMASGIPVTSAMPMSPGIPVSTMSHLGIGTLGGMGGSTVDGPLGAGHYQVGGDMYSFPQRRSTNTNSNSKVSFQEPDHSELWSTEKSGEGGAEGGPSRGRFPGPVSPPPPLAMLDTSSSGPVFSQAAALSSPVPEQSKKSSSASEDAKMVHEYNQGLGFQGSPPMLSQGHIESPWGGYVPPPPPMPTHLQAQDMQGGFMDPYMRAKTVRIGKWRWPPPKGEEDPNDSFLQFKIRKQSRKSSKQNDGKESQRPSRDESFGVEWEEFEMGGTSSAEQSPRKDLQAQQSAQAIASYSNQQSSSNQNISQREKTEIKEKPGGRRRRDSWDNPVDEGKSPGIGKLKISREMREKLEALTSSHPSRSQKNQGQQQQQQQRGVKKLEAHRKYLLQHQLTGDKWDMVDSVKQSKTEKGSVPPPPPIAPPNMYIGRRPTSPAGSLSSQESSPVIPQPRSPPPPIQPSGFRGAGEYRGEPGERRTSISTLQTEKTEHFELEESSEFLQPVDSAPILMDKDLDKKSYVDIKTRLLPAPHGPHITYSHIPWHLALRKEVFAPGEAINGEALHLVFCQVVLDVYAGSTPRLTHEQRNHMRKMLDSRGITPNNSFSPHHNLAVKREIVDLAKSWPLYFAAIFPVTGSRKSGEVEMVAVSHSGIRLVRQEINHLVVINTYSLEEVEEAESPRDGTLRLFVTGGAKIILYTQRAKQIANMITKFISAGQPVSISFPV</sequence>
<dbReference type="Gene3D" id="2.30.29.30">
    <property type="entry name" value="Pleckstrin-homology domain (PH domain)/Phosphotyrosine-binding domain (PTB)"/>
    <property type="match status" value="1"/>
</dbReference>
<feature type="compositionally biased region" description="Basic residues" evidence="1">
    <location>
        <begin position="341"/>
        <end position="350"/>
    </location>
</feature>
<feature type="compositionally biased region" description="Pro residues" evidence="1">
    <location>
        <begin position="554"/>
        <end position="565"/>
    </location>
</feature>
<organism evidence="3 4">
    <name type="scientific">Halocaridina rubra</name>
    <name type="common">Hawaiian red shrimp</name>
    <dbReference type="NCBI Taxonomy" id="373956"/>
    <lineage>
        <taxon>Eukaryota</taxon>
        <taxon>Metazoa</taxon>
        <taxon>Ecdysozoa</taxon>
        <taxon>Arthropoda</taxon>
        <taxon>Crustacea</taxon>
        <taxon>Multicrustacea</taxon>
        <taxon>Malacostraca</taxon>
        <taxon>Eumalacostraca</taxon>
        <taxon>Eucarida</taxon>
        <taxon>Decapoda</taxon>
        <taxon>Pleocyemata</taxon>
        <taxon>Caridea</taxon>
        <taxon>Atyoidea</taxon>
        <taxon>Atyidae</taxon>
        <taxon>Halocaridina</taxon>
    </lineage>
</organism>
<comment type="caution">
    <text evidence="3">The sequence shown here is derived from an EMBL/GenBank/DDBJ whole genome shotgun (WGS) entry which is preliminary data.</text>
</comment>
<accession>A0AAN9A505</accession>
<evidence type="ECO:0000259" key="2">
    <source>
        <dbReference type="Pfam" id="PF26570"/>
    </source>
</evidence>
<dbReference type="Proteomes" id="UP001381693">
    <property type="component" value="Unassembled WGS sequence"/>
</dbReference>
<evidence type="ECO:0000256" key="1">
    <source>
        <dbReference type="SAM" id="MobiDB-lite"/>
    </source>
</evidence>
<dbReference type="InterPro" id="IPR059004">
    <property type="entry name" value="MYO15"/>
</dbReference>
<feature type="domain" description="Unconventional myosin-XV-like" evidence="2">
    <location>
        <begin position="655"/>
        <end position="733"/>
    </location>
</feature>
<feature type="compositionally biased region" description="Basic and acidic residues" evidence="1">
    <location>
        <begin position="351"/>
        <end position="366"/>
    </location>
</feature>
<feature type="compositionally biased region" description="Basic and acidic residues" evidence="1">
    <location>
        <begin position="501"/>
        <end position="518"/>
    </location>
</feature>
<feature type="compositionally biased region" description="Basic and acidic residues" evidence="1">
    <location>
        <begin position="451"/>
        <end position="460"/>
    </location>
</feature>
<dbReference type="EMBL" id="JAXCGZ010015806">
    <property type="protein sequence ID" value="KAK7069817.1"/>
    <property type="molecule type" value="Genomic_DNA"/>
</dbReference>
<proteinExistence type="predicted"/>
<feature type="compositionally biased region" description="Basic and acidic residues" evidence="1">
    <location>
        <begin position="573"/>
        <end position="584"/>
    </location>
</feature>
<feature type="compositionally biased region" description="Basic and acidic residues" evidence="1">
    <location>
        <begin position="415"/>
        <end position="426"/>
    </location>
</feature>
<gene>
    <name evidence="3" type="ORF">SK128_026614</name>
</gene>
<name>A0AAN9A505_HALRR</name>
<evidence type="ECO:0000313" key="3">
    <source>
        <dbReference type="EMBL" id="KAK7069817.1"/>
    </source>
</evidence>
<evidence type="ECO:0000313" key="4">
    <source>
        <dbReference type="Proteomes" id="UP001381693"/>
    </source>
</evidence>
<keyword evidence="4" id="KW-1185">Reference proteome</keyword>
<reference evidence="3 4" key="1">
    <citation type="submission" date="2023-11" db="EMBL/GenBank/DDBJ databases">
        <title>Halocaridina rubra genome assembly.</title>
        <authorList>
            <person name="Smith C."/>
        </authorList>
    </citation>
    <scope>NUCLEOTIDE SEQUENCE [LARGE SCALE GENOMIC DNA]</scope>
    <source>
        <strain evidence="3">EP-1</strain>
        <tissue evidence="3">Whole</tissue>
    </source>
</reference>
<dbReference type="PANTHER" id="PTHR22692:SF26">
    <property type="entry name" value="SH3 DOMAIN-CONTAINING PROTEIN"/>
    <property type="match status" value="1"/>
</dbReference>
<feature type="compositionally biased region" description="Low complexity" evidence="1">
    <location>
        <begin position="391"/>
        <end position="414"/>
    </location>
</feature>
<feature type="compositionally biased region" description="Polar residues" evidence="1">
    <location>
        <begin position="168"/>
        <end position="181"/>
    </location>
</feature>
<dbReference type="PANTHER" id="PTHR22692">
    <property type="entry name" value="MYOSIN VII, XV"/>
    <property type="match status" value="1"/>
</dbReference>
<protein>
    <recommendedName>
        <fullName evidence="2">Unconventional myosin-XV-like domain-containing protein</fullName>
    </recommendedName>
</protein>
<feature type="compositionally biased region" description="Low complexity" evidence="1">
    <location>
        <begin position="471"/>
        <end position="482"/>
    </location>
</feature>
<feature type="region of interest" description="Disordered" evidence="1">
    <location>
        <begin position="322"/>
        <end position="588"/>
    </location>
</feature>